<dbReference type="KEGG" id="rlc:K227x_51630"/>
<accession>A0A517NHX7</accession>
<keyword evidence="1" id="KW-0732">Signal</keyword>
<dbReference type="Proteomes" id="UP000318538">
    <property type="component" value="Chromosome"/>
</dbReference>
<protein>
    <submittedName>
        <fullName evidence="2">Uncharacterized protein</fullName>
    </submittedName>
</protein>
<dbReference type="RefSeq" id="WP_246146157.1">
    <property type="nucleotide sequence ID" value="NZ_CP036525.1"/>
</dbReference>
<reference evidence="2 3" key="1">
    <citation type="submission" date="2019-02" db="EMBL/GenBank/DDBJ databases">
        <title>Deep-cultivation of Planctomycetes and their phenomic and genomic characterization uncovers novel biology.</title>
        <authorList>
            <person name="Wiegand S."/>
            <person name="Jogler M."/>
            <person name="Boedeker C."/>
            <person name="Pinto D."/>
            <person name="Vollmers J."/>
            <person name="Rivas-Marin E."/>
            <person name="Kohn T."/>
            <person name="Peeters S.H."/>
            <person name="Heuer A."/>
            <person name="Rast P."/>
            <person name="Oberbeckmann S."/>
            <person name="Bunk B."/>
            <person name="Jeske O."/>
            <person name="Meyerdierks A."/>
            <person name="Storesund J.E."/>
            <person name="Kallscheuer N."/>
            <person name="Luecker S."/>
            <person name="Lage O.M."/>
            <person name="Pohl T."/>
            <person name="Merkel B.J."/>
            <person name="Hornburger P."/>
            <person name="Mueller R.-W."/>
            <person name="Bruemmer F."/>
            <person name="Labrenz M."/>
            <person name="Spormann A.M."/>
            <person name="Op den Camp H."/>
            <person name="Overmann J."/>
            <person name="Amann R."/>
            <person name="Jetten M.S.M."/>
            <person name="Mascher T."/>
            <person name="Medema M.H."/>
            <person name="Devos D.P."/>
            <person name="Kaster A.-K."/>
            <person name="Ovreas L."/>
            <person name="Rohde M."/>
            <person name="Galperin M.Y."/>
            <person name="Jogler C."/>
        </authorList>
    </citation>
    <scope>NUCLEOTIDE SEQUENCE [LARGE SCALE GENOMIC DNA]</scope>
    <source>
        <strain evidence="2 3">K22_7</strain>
    </source>
</reference>
<sequence precursor="true">MRLILLTLALAAFATYSAPSMAQTAAAAKTETVDVFGDGKLEIPAEFKRVPPQSRMLAHEFQASAGEGDDAATARVTMMAAGGGAKANITRWQGQFAGGDKAANKTEELKIGNWEVHLVDANGSYAETMGGGPFSGGKVVQRTDYAMAGAILINPAGKSYFVKMIGPAAVVKANRQRFVKMIKSIE</sequence>
<evidence type="ECO:0000313" key="2">
    <source>
        <dbReference type="EMBL" id="QDT06747.1"/>
    </source>
</evidence>
<dbReference type="EMBL" id="CP036525">
    <property type="protein sequence ID" value="QDT06747.1"/>
    <property type="molecule type" value="Genomic_DNA"/>
</dbReference>
<organism evidence="2 3">
    <name type="scientific">Rubripirellula lacrimiformis</name>
    <dbReference type="NCBI Taxonomy" id="1930273"/>
    <lineage>
        <taxon>Bacteria</taxon>
        <taxon>Pseudomonadati</taxon>
        <taxon>Planctomycetota</taxon>
        <taxon>Planctomycetia</taxon>
        <taxon>Pirellulales</taxon>
        <taxon>Pirellulaceae</taxon>
        <taxon>Rubripirellula</taxon>
    </lineage>
</organism>
<gene>
    <name evidence="2" type="ORF">K227x_51630</name>
</gene>
<proteinExistence type="predicted"/>
<evidence type="ECO:0000313" key="3">
    <source>
        <dbReference type="Proteomes" id="UP000318538"/>
    </source>
</evidence>
<name>A0A517NHX7_9BACT</name>
<feature type="chain" id="PRO_5021978483" evidence="1">
    <location>
        <begin position="23"/>
        <end position="186"/>
    </location>
</feature>
<evidence type="ECO:0000256" key="1">
    <source>
        <dbReference type="SAM" id="SignalP"/>
    </source>
</evidence>
<feature type="signal peptide" evidence="1">
    <location>
        <begin position="1"/>
        <end position="22"/>
    </location>
</feature>
<keyword evidence="3" id="KW-1185">Reference proteome</keyword>
<dbReference type="AlphaFoldDB" id="A0A517NHX7"/>